<gene>
    <name evidence="15" type="ORF">GCM10023338_05380</name>
</gene>
<keyword evidence="16" id="KW-1185">Reference proteome</keyword>
<evidence type="ECO:0000313" key="15">
    <source>
        <dbReference type="EMBL" id="GAA5095722.1"/>
    </source>
</evidence>
<dbReference type="SUPFAM" id="SSF51735">
    <property type="entry name" value="NAD(P)-binding Rossmann-fold domains"/>
    <property type="match status" value="1"/>
</dbReference>
<proteinExistence type="inferred from homology"/>
<evidence type="ECO:0000256" key="12">
    <source>
        <dbReference type="PIRNR" id="PIRNR025648"/>
    </source>
</evidence>
<dbReference type="Pfam" id="PF16654">
    <property type="entry name" value="DAPDH_C"/>
    <property type="match status" value="1"/>
</dbReference>
<evidence type="ECO:0000256" key="5">
    <source>
        <dbReference type="ARBA" id="ARBA00021654"/>
    </source>
</evidence>
<dbReference type="CDD" id="cd02270">
    <property type="entry name" value="meso-DAPDH_N"/>
    <property type="match status" value="1"/>
</dbReference>
<reference evidence="16" key="1">
    <citation type="journal article" date="2019" name="Int. J. Syst. Evol. Microbiol.">
        <title>The Global Catalogue of Microorganisms (GCM) 10K type strain sequencing project: providing services to taxonomists for standard genome sequencing and annotation.</title>
        <authorList>
            <consortium name="The Broad Institute Genomics Platform"/>
            <consortium name="The Broad Institute Genome Sequencing Center for Infectious Disease"/>
            <person name="Wu L."/>
            <person name="Ma J."/>
        </authorList>
    </citation>
    <scope>NUCLEOTIDE SEQUENCE [LARGE SCALE GENOMIC DNA]</scope>
    <source>
        <strain evidence="16">JCM 18424</strain>
    </source>
</reference>
<dbReference type="SUPFAM" id="SSF55347">
    <property type="entry name" value="Glyceraldehyde-3-phosphate dehydrogenase-like, C-terminal domain"/>
    <property type="match status" value="1"/>
</dbReference>
<evidence type="ECO:0000256" key="7">
    <source>
        <dbReference type="ARBA" id="ARBA00022857"/>
    </source>
</evidence>
<dbReference type="EMBL" id="BAABKE010000002">
    <property type="protein sequence ID" value="GAA5095722.1"/>
    <property type="molecule type" value="Genomic_DNA"/>
</dbReference>
<dbReference type="InterPro" id="IPR036291">
    <property type="entry name" value="NAD(P)-bd_dom_sf"/>
</dbReference>
<evidence type="ECO:0000256" key="2">
    <source>
        <dbReference type="ARBA" id="ARBA00007442"/>
    </source>
</evidence>
<feature type="domain" description="Meso-diaminopimelate D-dehydrogenase C-terminal" evidence="14">
    <location>
        <begin position="119"/>
        <end position="174"/>
    </location>
</feature>
<feature type="domain" description="Gfo/Idh/MocA-like oxidoreductase N-terminal" evidence="13">
    <location>
        <begin position="4"/>
        <end position="100"/>
    </location>
</feature>
<comment type="function">
    <text evidence="12">Catalyzes the reversible NADPH-dependent reductive amination of L-2-amino-6-oxopimelate, the acyclic form of L-tetrahydrodipicolinate, to generate the meso compound, D,L-2,6-diaminopimelate.</text>
</comment>
<evidence type="ECO:0000256" key="1">
    <source>
        <dbReference type="ARBA" id="ARBA00004896"/>
    </source>
</evidence>
<keyword evidence="10 12" id="KW-0457">Lysine biosynthesis</keyword>
<comment type="catalytic activity">
    <reaction evidence="11 12">
        <text>meso-2,6-diaminopimelate + NADP(+) + H2O = (S)-2-amino-6-oxoheptanedioate + NH4(+) + NADPH + H(+)</text>
        <dbReference type="Rhea" id="RHEA:13561"/>
        <dbReference type="ChEBI" id="CHEBI:15377"/>
        <dbReference type="ChEBI" id="CHEBI:15378"/>
        <dbReference type="ChEBI" id="CHEBI:28938"/>
        <dbReference type="ChEBI" id="CHEBI:57783"/>
        <dbReference type="ChEBI" id="CHEBI:57791"/>
        <dbReference type="ChEBI" id="CHEBI:58349"/>
        <dbReference type="ChEBI" id="CHEBI:58556"/>
        <dbReference type="EC" id="1.4.1.16"/>
    </reaction>
</comment>
<evidence type="ECO:0000259" key="14">
    <source>
        <dbReference type="Pfam" id="PF16654"/>
    </source>
</evidence>
<keyword evidence="9 12" id="KW-0560">Oxidoreductase</keyword>
<evidence type="ECO:0000256" key="11">
    <source>
        <dbReference type="ARBA" id="ARBA00052023"/>
    </source>
</evidence>
<evidence type="ECO:0000256" key="3">
    <source>
        <dbReference type="ARBA" id="ARBA00011738"/>
    </source>
</evidence>
<protein>
    <recommendedName>
        <fullName evidence="5 12">Meso-diaminopimelate D-dehydrogenase</fullName>
        <shortName evidence="12">DAPDH</shortName>
        <shortName evidence="12">Meso-DAP dehydrogenase</shortName>
        <ecNumber evidence="4 12">1.4.1.16</ecNumber>
    </recommendedName>
</protein>
<organism evidence="15 16">
    <name type="scientific">Wohlfahrtiimonas larvae</name>
    <dbReference type="NCBI Taxonomy" id="1157986"/>
    <lineage>
        <taxon>Bacteria</taxon>
        <taxon>Pseudomonadati</taxon>
        <taxon>Pseudomonadota</taxon>
        <taxon>Gammaproteobacteria</taxon>
        <taxon>Cardiobacteriales</taxon>
        <taxon>Ignatzschineriaceae</taxon>
        <taxon>Wohlfahrtiimonas</taxon>
    </lineage>
</organism>
<dbReference type="NCBIfam" id="TIGR01921">
    <property type="entry name" value="DAP-DH"/>
    <property type="match status" value="1"/>
</dbReference>
<evidence type="ECO:0000313" key="16">
    <source>
        <dbReference type="Proteomes" id="UP001500631"/>
    </source>
</evidence>
<dbReference type="Proteomes" id="UP001500631">
    <property type="component" value="Unassembled WGS sequence"/>
</dbReference>
<keyword evidence="6 12" id="KW-0028">Amino-acid biosynthesis</keyword>
<dbReference type="PIRSF" id="PIRSF025648">
    <property type="entry name" value="DDH"/>
    <property type="match status" value="1"/>
</dbReference>
<dbReference type="Pfam" id="PF01408">
    <property type="entry name" value="GFO_IDH_MocA"/>
    <property type="match status" value="1"/>
</dbReference>
<comment type="subunit">
    <text evidence="3 12">Homodimer.</text>
</comment>
<comment type="caution">
    <text evidence="15">The sequence shown here is derived from an EMBL/GenBank/DDBJ whole genome shotgun (WGS) entry which is preliminary data.</text>
</comment>
<evidence type="ECO:0000259" key="13">
    <source>
        <dbReference type="Pfam" id="PF01408"/>
    </source>
</evidence>
<evidence type="ECO:0000256" key="8">
    <source>
        <dbReference type="ARBA" id="ARBA00022915"/>
    </source>
</evidence>
<evidence type="ECO:0000256" key="6">
    <source>
        <dbReference type="ARBA" id="ARBA00022605"/>
    </source>
</evidence>
<dbReference type="InterPro" id="IPR032094">
    <property type="entry name" value="Meso-DAP_DH_C"/>
</dbReference>
<evidence type="ECO:0000256" key="10">
    <source>
        <dbReference type="ARBA" id="ARBA00023154"/>
    </source>
</evidence>
<dbReference type="Gene3D" id="3.30.360.10">
    <property type="entry name" value="Dihydrodipicolinate Reductase, domain 2"/>
    <property type="match status" value="1"/>
</dbReference>
<name>A0ABP9MEV0_9GAMM</name>
<dbReference type="Gene3D" id="3.40.50.720">
    <property type="entry name" value="NAD(P)-binding Rossmann-like Domain"/>
    <property type="match status" value="1"/>
</dbReference>
<evidence type="ECO:0000256" key="9">
    <source>
        <dbReference type="ARBA" id="ARBA00023002"/>
    </source>
</evidence>
<comment type="similarity">
    <text evidence="2 12">Belongs to the diaminopimelate dehydrogenase family.</text>
</comment>
<dbReference type="InterPro" id="IPR000683">
    <property type="entry name" value="Gfo/Idh/MocA-like_OxRdtase_N"/>
</dbReference>
<dbReference type="RefSeq" id="WP_077924650.1">
    <property type="nucleotide sequence ID" value="NZ_BAABKE010000002.1"/>
</dbReference>
<dbReference type="InterPro" id="IPR010190">
    <property type="entry name" value="Diaminopimelate_DH_Ddh"/>
</dbReference>
<evidence type="ECO:0000256" key="4">
    <source>
        <dbReference type="ARBA" id="ARBA00012080"/>
    </source>
</evidence>
<accession>A0ABP9MEV0</accession>
<sequence>MNKINAIVVGSGNVGLKVIDVLLNTNDFNLVGAIRRSGEPIAEYPNIEVKKSVDEFSEKIDVAFLAIPTREVPKQAKEFLAKGIHTVDSYDIHSNILDVKTELAEVAKKYNAVAVVSSGWDPGTDSIVRAMLIAMAPRGMTYTNFGPGMSMGHTVAVKAIEGVQNALSMTMPTGAGVHRRLVYVELAEGASRDVVENAIKTDPYFINDETHVRFVDDVDALKDVGHGVELTRKGVSGSTGNQNFMFKMSIDNPALTAQVMVSSGRAATRLQSGAYTLIEIPMVDFLEGERDEWIKALV</sequence>
<comment type="pathway">
    <text evidence="1 12">Amino-acid biosynthesis; L-lysine biosynthesis via DAP pathway; DL-2,6-diaminopimelate from (S)-tetrahydrodipicolinate: step 1/1.</text>
</comment>
<keyword evidence="7 12" id="KW-0521">NADP</keyword>
<keyword evidence="8 12" id="KW-0220">Diaminopimelate biosynthesis</keyword>
<dbReference type="EC" id="1.4.1.16" evidence="4 12"/>